<dbReference type="InterPro" id="IPR000742">
    <property type="entry name" value="EGF"/>
</dbReference>
<dbReference type="SUPFAM" id="SSF63825">
    <property type="entry name" value="YWTD domain"/>
    <property type="match status" value="2"/>
</dbReference>
<dbReference type="PANTHER" id="PTHR22722">
    <property type="entry name" value="LOW-DENSITY LIPOPROTEIN RECEPTOR-RELATED PROTEIN 2-RELATED"/>
    <property type="match status" value="1"/>
</dbReference>
<evidence type="ECO:0000256" key="7">
    <source>
        <dbReference type="ARBA" id="ARBA00023136"/>
    </source>
</evidence>
<dbReference type="SMART" id="SM00192">
    <property type="entry name" value="LDLa"/>
    <property type="match status" value="4"/>
</dbReference>
<dbReference type="SMART" id="SM00179">
    <property type="entry name" value="EGF_CA"/>
    <property type="match status" value="1"/>
</dbReference>
<dbReference type="PROSITE" id="PS01209">
    <property type="entry name" value="LDLRA_1"/>
    <property type="match status" value="3"/>
</dbReference>
<dbReference type="Gene3D" id="4.10.400.10">
    <property type="entry name" value="Low-density Lipoprotein Receptor"/>
    <property type="match status" value="4"/>
</dbReference>
<evidence type="ECO:0000256" key="11">
    <source>
        <dbReference type="PROSITE-ProRule" id="PRU00124"/>
    </source>
</evidence>
<dbReference type="CDD" id="cd00112">
    <property type="entry name" value="LDLa"/>
    <property type="match status" value="4"/>
</dbReference>
<keyword evidence="4" id="KW-0812">Transmembrane</keyword>
<keyword evidence="13" id="KW-0732">Signal</keyword>
<dbReference type="GO" id="GO:0043235">
    <property type="term" value="C:receptor complex"/>
    <property type="evidence" value="ECO:0007669"/>
    <property type="project" value="TreeGrafter"/>
</dbReference>
<evidence type="ECO:0000256" key="1">
    <source>
        <dbReference type="ARBA" id="ARBA00004167"/>
    </source>
</evidence>
<evidence type="ECO:0000256" key="6">
    <source>
        <dbReference type="ARBA" id="ARBA00022989"/>
    </source>
</evidence>
<dbReference type="PROSITE" id="PS51120">
    <property type="entry name" value="LDLRB"/>
    <property type="match status" value="1"/>
</dbReference>
<dbReference type="InterPro" id="IPR000033">
    <property type="entry name" value="LDLR_classB_rpt"/>
</dbReference>
<dbReference type="InterPro" id="IPR051221">
    <property type="entry name" value="LDLR-related"/>
</dbReference>
<dbReference type="PRINTS" id="PR00261">
    <property type="entry name" value="LDLRECEPTOR"/>
</dbReference>
<dbReference type="GO" id="GO:0006897">
    <property type="term" value="P:endocytosis"/>
    <property type="evidence" value="ECO:0007669"/>
    <property type="project" value="UniProtKB-KW"/>
</dbReference>
<dbReference type="SMART" id="SM00135">
    <property type="entry name" value="LY"/>
    <property type="match status" value="3"/>
</dbReference>
<dbReference type="Gene3D" id="2.10.25.10">
    <property type="entry name" value="Laminin"/>
    <property type="match status" value="1"/>
</dbReference>
<dbReference type="PROSITE" id="PS01186">
    <property type="entry name" value="EGF_2"/>
    <property type="match status" value="1"/>
</dbReference>
<dbReference type="PROSITE" id="PS01187">
    <property type="entry name" value="EGF_CA"/>
    <property type="match status" value="1"/>
</dbReference>
<reference evidence="15 16" key="1">
    <citation type="submission" date="2020-08" db="EMBL/GenBank/DDBJ databases">
        <title>Aphidius gifuensis genome sequencing and assembly.</title>
        <authorList>
            <person name="Du Z."/>
        </authorList>
    </citation>
    <scope>NUCLEOTIDE SEQUENCE [LARGE SCALE GENOMIC DNA]</scope>
    <source>
        <strain evidence="15">YNYX2018</strain>
        <tissue evidence="15">Adults</tissue>
    </source>
</reference>
<dbReference type="InterPro" id="IPR023415">
    <property type="entry name" value="LDLR_class-A_CS"/>
</dbReference>
<dbReference type="SUPFAM" id="SSF57196">
    <property type="entry name" value="EGF/Laminin"/>
    <property type="match status" value="2"/>
</dbReference>
<keyword evidence="5" id="KW-0677">Repeat</keyword>
<evidence type="ECO:0000256" key="4">
    <source>
        <dbReference type="ARBA" id="ARBA00022692"/>
    </source>
</evidence>
<feature type="signal peptide" evidence="13">
    <location>
        <begin position="1"/>
        <end position="26"/>
    </location>
</feature>
<feature type="repeat" description="LDL-receptor class B" evidence="12">
    <location>
        <begin position="357"/>
        <end position="400"/>
    </location>
</feature>
<organism evidence="15 16">
    <name type="scientific">Aphidius gifuensis</name>
    <name type="common">Parasitoid wasp</name>
    <dbReference type="NCBI Taxonomy" id="684658"/>
    <lineage>
        <taxon>Eukaryota</taxon>
        <taxon>Metazoa</taxon>
        <taxon>Ecdysozoa</taxon>
        <taxon>Arthropoda</taxon>
        <taxon>Hexapoda</taxon>
        <taxon>Insecta</taxon>
        <taxon>Pterygota</taxon>
        <taxon>Neoptera</taxon>
        <taxon>Endopterygota</taxon>
        <taxon>Hymenoptera</taxon>
        <taxon>Apocrita</taxon>
        <taxon>Ichneumonoidea</taxon>
        <taxon>Braconidae</taxon>
        <taxon>Aphidiinae</taxon>
        <taxon>Aphidius</taxon>
    </lineage>
</organism>
<name>A0A834Y2D5_APHGI</name>
<dbReference type="Gene3D" id="2.120.10.30">
    <property type="entry name" value="TolB, C-terminal domain"/>
    <property type="match status" value="2"/>
</dbReference>
<feature type="disulfide bond" evidence="11">
    <location>
        <begin position="84"/>
        <end position="102"/>
    </location>
</feature>
<keyword evidence="16" id="KW-1185">Reference proteome</keyword>
<keyword evidence="7" id="KW-0472">Membrane</keyword>
<proteinExistence type="predicted"/>
<keyword evidence="10" id="KW-0325">Glycoprotein</keyword>
<feature type="disulfide bond" evidence="11">
    <location>
        <begin position="126"/>
        <end position="144"/>
    </location>
</feature>
<evidence type="ECO:0000313" key="15">
    <source>
        <dbReference type="EMBL" id="KAF7996443.1"/>
    </source>
</evidence>
<dbReference type="SUPFAM" id="SSF57424">
    <property type="entry name" value="LDL receptor-like module"/>
    <property type="match status" value="4"/>
</dbReference>
<dbReference type="InterPro" id="IPR011042">
    <property type="entry name" value="6-blade_b-propeller_TolB-like"/>
</dbReference>
<comment type="caution">
    <text evidence="11">Lacks conserved residue(s) required for the propagation of feature annotation.</text>
</comment>
<keyword evidence="9" id="KW-0675">Receptor</keyword>
<evidence type="ECO:0000259" key="14">
    <source>
        <dbReference type="PROSITE" id="PS01186"/>
    </source>
</evidence>
<feature type="domain" description="EGF-like" evidence="14">
    <location>
        <begin position="201"/>
        <end position="216"/>
    </location>
</feature>
<protein>
    <recommendedName>
        <fullName evidence="14">EGF-like domain-containing protein</fullName>
    </recommendedName>
</protein>
<dbReference type="AlphaFoldDB" id="A0A834Y2D5"/>
<evidence type="ECO:0000256" key="10">
    <source>
        <dbReference type="ARBA" id="ARBA00023180"/>
    </source>
</evidence>
<evidence type="ECO:0000313" key="16">
    <source>
        <dbReference type="Proteomes" id="UP000639338"/>
    </source>
</evidence>
<evidence type="ECO:0000256" key="3">
    <source>
        <dbReference type="ARBA" id="ARBA00022583"/>
    </source>
</evidence>
<dbReference type="SMART" id="SM00181">
    <property type="entry name" value="EGF"/>
    <property type="match status" value="3"/>
</dbReference>
<accession>A0A834Y2D5</accession>
<evidence type="ECO:0000256" key="5">
    <source>
        <dbReference type="ARBA" id="ARBA00022737"/>
    </source>
</evidence>
<dbReference type="OrthoDB" id="8831087at2759"/>
<evidence type="ECO:0000256" key="13">
    <source>
        <dbReference type="SAM" id="SignalP"/>
    </source>
</evidence>
<evidence type="ECO:0000256" key="9">
    <source>
        <dbReference type="ARBA" id="ARBA00023170"/>
    </source>
</evidence>
<feature type="disulfide bond" evidence="11">
    <location>
        <begin position="47"/>
        <end position="62"/>
    </location>
</feature>
<dbReference type="Proteomes" id="UP000639338">
    <property type="component" value="Unassembled WGS sequence"/>
</dbReference>
<feature type="chain" id="PRO_5032983494" description="EGF-like domain-containing protein" evidence="13">
    <location>
        <begin position="27"/>
        <end position="887"/>
    </location>
</feature>
<comment type="subcellular location">
    <subcellularLocation>
        <location evidence="1">Membrane</location>
        <topology evidence="1">Single-pass membrane protein</topology>
    </subcellularLocation>
</comment>
<sequence>MTKLGIWNLICFITIVLIFQLNASNACKGDKFFKCNNERCVDRSMICDGVNDCADNSDESNCIDDKVNSMFIDKSCKIQGQFHCKNGNCISNEKVCNRVDDCFDGSDEFENCTQYLNCLSPFQFNCTNHYCINYQWICDGENDCGDNSDEECKHENPCAAEGFHFDYKKNECVDTNECIDNTNTRELCDHVCQNTDDSYKCICNYGYSLGSDGKSCIMNNHNVEPLLIFATNKEIKEFHLKSKYYYPTVKNLSGANAITQNDNYIYWSDNEYIHRILKSNGTNSSSKNMLESEIIVSFDTGQIHDIEIDWKTGNIYFTDDLNHRIMACTASGSYCTIINDHQYVSKLHGLALHPSSNQMFWIEGGHKPGIYRSKMDGGFVQPIVKQHLTNPHNLVIDYPAERIYFTNDYRNIARRNVESCDFDGKNRRIIIHELTMNATMIYIFEDKLYWYNNYFKTIEYCQKLNCKIQKTLIVIENQHVNAMSIYHPIMITSLSNPCTSKRCSDICLLSNSGATCACSIGKKLLKDKITCGHELNDKYLIISTGLKFITYHRDSRSIPEFKNNQVFKKISSMVYDTFSEQLIVADELYEAISVYNVTNSKVSKLFTLEPHAIITGMSYDYLGNNLYTTNINSKFIDIYSLTKLKKTSILVDERPVNIIVVPDKAIMFVAYFMKKNSTIRIDKMTMSGDKREIIKSNIAGSNLPMTTDGTSLFYAEKNKIFRMNIKTNAEKLIQQENDIITSLAILNSEIFWTVENFLFWCDKNVDEAEEVYSLYSDVINENTLLLTVKNSIKINKHNCHHNNGGCSDVCIVISSTHHKCACKNGTILHDDKKTCFIHDHENDINNNINKNDKTACSEFTCDNGECVGYQSTCNKINDCSDGSDEGT</sequence>
<evidence type="ECO:0000256" key="8">
    <source>
        <dbReference type="ARBA" id="ARBA00023157"/>
    </source>
</evidence>
<dbReference type="InterPro" id="IPR036055">
    <property type="entry name" value="LDL_receptor-like_sf"/>
</dbReference>
<dbReference type="PANTHER" id="PTHR22722:SF14">
    <property type="entry name" value="MEGALIN, ISOFORM A"/>
    <property type="match status" value="1"/>
</dbReference>
<evidence type="ECO:0000256" key="12">
    <source>
        <dbReference type="PROSITE-ProRule" id="PRU00461"/>
    </source>
</evidence>
<keyword evidence="8 11" id="KW-1015">Disulfide bond</keyword>
<dbReference type="InterPro" id="IPR001881">
    <property type="entry name" value="EGF-like_Ca-bd_dom"/>
</dbReference>
<keyword evidence="2" id="KW-0245">EGF-like domain</keyword>
<dbReference type="Pfam" id="PF00057">
    <property type="entry name" value="Ldl_recept_a"/>
    <property type="match status" value="4"/>
</dbReference>
<feature type="disulfide bond" evidence="11">
    <location>
        <begin position="861"/>
        <end position="879"/>
    </location>
</feature>
<dbReference type="InterPro" id="IPR002172">
    <property type="entry name" value="LDrepeatLR_classA_rpt"/>
</dbReference>
<dbReference type="PROSITE" id="PS50068">
    <property type="entry name" value="LDLRA_2"/>
    <property type="match status" value="4"/>
</dbReference>
<keyword evidence="3" id="KW-0254">Endocytosis</keyword>
<dbReference type="GO" id="GO:0005509">
    <property type="term" value="F:calcium ion binding"/>
    <property type="evidence" value="ECO:0007669"/>
    <property type="project" value="InterPro"/>
</dbReference>
<dbReference type="GO" id="GO:0005886">
    <property type="term" value="C:plasma membrane"/>
    <property type="evidence" value="ECO:0007669"/>
    <property type="project" value="TreeGrafter"/>
</dbReference>
<dbReference type="InterPro" id="IPR018097">
    <property type="entry name" value="EGF_Ca-bd_CS"/>
</dbReference>
<keyword evidence="6" id="KW-1133">Transmembrane helix</keyword>
<feature type="disulfide bond" evidence="11">
    <location>
        <begin position="35"/>
        <end position="53"/>
    </location>
</feature>
<evidence type="ECO:0000256" key="2">
    <source>
        <dbReference type="ARBA" id="ARBA00022536"/>
    </source>
</evidence>
<dbReference type="EMBL" id="JACMRX010000001">
    <property type="protein sequence ID" value="KAF7996443.1"/>
    <property type="molecule type" value="Genomic_DNA"/>
</dbReference>
<comment type="caution">
    <text evidence="15">The sequence shown here is derived from an EMBL/GenBank/DDBJ whole genome shotgun (WGS) entry which is preliminary data.</text>
</comment>
<gene>
    <name evidence="15" type="ORF">HCN44_002075</name>
</gene>